<dbReference type="GO" id="GO:0005634">
    <property type="term" value="C:nucleus"/>
    <property type="evidence" value="ECO:0007669"/>
    <property type="project" value="UniProtKB-SubCell"/>
</dbReference>
<keyword evidence="7" id="KW-0539">Nucleus</keyword>
<feature type="domain" description="C2H2-type" evidence="10">
    <location>
        <begin position="356"/>
        <end position="384"/>
    </location>
</feature>
<dbReference type="EMBL" id="LNIX01000011">
    <property type="protein sequence ID" value="OXA49062.1"/>
    <property type="molecule type" value="Genomic_DNA"/>
</dbReference>
<dbReference type="InterPro" id="IPR036236">
    <property type="entry name" value="Znf_C2H2_sf"/>
</dbReference>
<dbReference type="OrthoDB" id="3561125at2759"/>
<dbReference type="Pfam" id="PF00096">
    <property type="entry name" value="zf-C2H2"/>
    <property type="match status" value="3"/>
</dbReference>
<keyword evidence="3 8" id="KW-0863">Zinc-finger</keyword>
<evidence type="ECO:0000256" key="7">
    <source>
        <dbReference type="ARBA" id="ARBA00023242"/>
    </source>
</evidence>
<dbReference type="PANTHER" id="PTHR46179">
    <property type="entry name" value="ZINC FINGER PROTEIN"/>
    <property type="match status" value="1"/>
</dbReference>
<accession>A0A226DU98</accession>
<feature type="region of interest" description="Disordered" evidence="9">
    <location>
        <begin position="221"/>
        <end position="280"/>
    </location>
</feature>
<evidence type="ECO:0000256" key="4">
    <source>
        <dbReference type="ARBA" id="ARBA00022833"/>
    </source>
</evidence>
<feature type="region of interest" description="Disordered" evidence="9">
    <location>
        <begin position="574"/>
        <end position="611"/>
    </location>
</feature>
<sequence>MEQNPWEEGVTSSRPGILTNRTDSCLLCCSGTPGPEDEDSVTLVDRNVRVIFILRKLLNLPPTLCSDLVQNYGHPADWVSLCSTCDDLVTRGTRLFDQINKLAREFDSVREKVRRVVNVKQEIREDDEDQSTDSATSRIRSYLASDTGFVGGRHDFGGEIYPDVLTKDEPDDAYEMNLDAEIPPPNFVTLKFHLDDNDAFEEEVVDPLAFQGDEILETFSSNDQHRKRRRKKICTKQDPIMSPIQDSDSDEDQEDYHNDPDYSDEESLQNAPPSPPPDLTLSWAQIMAAFPPPPPTQEDETFIPVEIKEKEIERLTGLAVKHGITSFPCLHCAKEISSIVSWKSHVDWCSGKTKGYRCETCEKVVKTKEGLENHILSSHTPREDLTCRGCTKFYPHWEDFDDHVKERPACGEYAIFCPHKPCKLAFSSEKVCEIHSFCRHSEITPFICDVPGCGKRYKNSQQLRRHVEMLHSEGKQSFICERCGKDFTLKSSLLGHIKIVHLTRDQGAPRFPCDICGREMVSEYKLKRHKEIHIDPEDAPHLCTLCGKRYRLPEYLHIHMRSHDPDRREKYSHYMPKKKKADGGEVKTGVAGAKIGRPKKTREIVREEEDE</sequence>
<keyword evidence="2" id="KW-0479">Metal-binding</keyword>
<feature type="domain" description="C2H2-type" evidence="10">
    <location>
        <begin position="446"/>
        <end position="476"/>
    </location>
</feature>
<feature type="domain" description="C2H2-type" evidence="10">
    <location>
        <begin position="541"/>
        <end position="568"/>
    </location>
</feature>
<organism evidence="11 12">
    <name type="scientific">Folsomia candida</name>
    <name type="common">Springtail</name>
    <dbReference type="NCBI Taxonomy" id="158441"/>
    <lineage>
        <taxon>Eukaryota</taxon>
        <taxon>Metazoa</taxon>
        <taxon>Ecdysozoa</taxon>
        <taxon>Arthropoda</taxon>
        <taxon>Hexapoda</taxon>
        <taxon>Collembola</taxon>
        <taxon>Entomobryomorpha</taxon>
        <taxon>Isotomoidea</taxon>
        <taxon>Isotomidae</taxon>
        <taxon>Proisotominae</taxon>
        <taxon>Folsomia</taxon>
    </lineage>
</organism>
<evidence type="ECO:0000256" key="9">
    <source>
        <dbReference type="SAM" id="MobiDB-lite"/>
    </source>
</evidence>
<evidence type="ECO:0000313" key="12">
    <source>
        <dbReference type="Proteomes" id="UP000198287"/>
    </source>
</evidence>
<comment type="subcellular location">
    <subcellularLocation>
        <location evidence="1">Nucleus</location>
    </subcellularLocation>
</comment>
<proteinExistence type="predicted"/>
<evidence type="ECO:0000313" key="11">
    <source>
        <dbReference type="EMBL" id="OXA49062.1"/>
    </source>
</evidence>
<reference evidence="11 12" key="1">
    <citation type="submission" date="2015-12" db="EMBL/GenBank/DDBJ databases">
        <title>The genome of Folsomia candida.</title>
        <authorList>
            <person name="Faddeeva A."/>
            <person name="Derks M.F."/>
            <person name="Anvar Y."/>
            <person name="Smit S."/>
            <person name="Van Straalen N."/>
            <person name="Roelofs D."/>
        </authorList>
    </citation>
    <scope>NUCLEOTIDE SEQUENCE [LARGE SCALE GENOMIC DNA]</scope>
    <source>
        <strain evidence="11 12">VU population</strain>
        <tissue evidence="11">Whole body</tissue>
    </source>
</reference>
<name>A0A226DU98_FOLCA</name>
<dbReference type="Proteomes" id="UP000198287">
    <property type="component" value="Unassembled WGS sequence"/>
</dbReference>
<dbReference type="InterPro" id="IPR051061">
    <property type="entry name" value="Zinc_finger_trans_reg"/>
</dbReference>
<keyword evidence="4" id="KW-0862">Zinc</keyword>
<keyword evidence="6" id="KW-0804">Transcription</keyword>
<dbReference type="Gene3D" id="3.30.160.60">
    <property type="entry name" value="Classic Zinc Finger"/>
    <property type="match status" value="3"/>
</dbReference>
<evidence type="ECO:0000256" key="5">
    <source>
        <dbReference type="ARBA" id="ARBA00023015"/>
    </source>
</evidence>
<dbReference type="PANTHER" id="PTHR46179:SF13">
    <property type="entry name" value="C2H2-TYPE DOMAIN-CONTAINING PROTEIN"/>
    <property type="match status" value="1"/>
</dbReference>
<evidence type="ECO:0000256" key="2">
    <source>
        <dbReference type="ARBA" id="ARBA00022723"/>
    </source>
</evidence>
<evidence type="ECO:0000259" key="10">
    <source>
        <dbReference type="PROSITE" id="PS50157"/>
    </source>
</evidence>
<dbReference type="GO" id="GO:0008270">
    <property type="term" value="F:zinc ion binding"/>
    <property type="evidence" value="ECO:0007669"/>
    <property type="project" value="UniProtKB-KW"/>
</dbReference>
<feature type="domain" description="C2H2-type" evidence="10">
    <location>
        <begin position="478"/>
        <end position="506"/>
    </location>
</feature>
<dbReference type="SMART" id="SM00355">
    <property type="entry name" value="ZnF_C2H2"/>
    <property type="match status" value="7"/>
</dbReference>
<evidence type="ECO:0000256" key="6">
    <source>
        <dbReference type="ARBA" id="ARBA00023163"/>
    </source>
</evidence>
<comment type="caution">
    <text evidence="11">The sequence shown here is derived from an EMBL/GenBank/DDBJ whole genome shotgun (WGS) entry which is preliminary data.</text>
</comment>
<feature type="domain" description="C2H2-type" evidence="10">
    <location>
        <begin position="511"/>
        <end position="538"/>
    </location>
</feature>
<evidence type="ECO:0000256" key="1">
    <source>
        <dbReference type="ARBA" id="ARBA00004123"/>
    </source>
</evidence>
<protein>
    <submittedName>
        <fullName evidence="11">Zinc finger protein 26</fullName>
    </submittedName>
</protein>
<keyword evidence="12" id="KW-1185">Reference proteome</keyword>
<dbReference type="PROSITE" id="PS50157">
    <property type="entry name" value="ZINC_FINGER_C2H2_2"/>
    <property type="match status" value="5"/>
</dbReference>
<dbReference type="AlphaFoldDB" id="A0A226DU98"/>
<dbReference type="PROSITE" id="PS00028">
    <property type="entry name" value="ZINC_FINGER_C2H2_1"/>
    <property type="match status" value="5"/>
</dbReference>
<feature type="compositionally biased region" description="Basic residues" evidence="9">
    <location>
        <begin position="225"/>
        <end position="234"/>
    </location>
</feature>
<evidence type="ECO:0000256" key="8">
    <source>
        <dbReference type="PROSITE-ProRule" id="PRU00042"/>
    </source>
</evidence>
<gene>
    <name evidence="11" type="ORF">Fcan01_16644</name>
</gene>
<dbReference type="InterPro" id="IPR013087">
    <property type="entry name" value="Znf_C2H2_type"/>
</dbReference>
<evidence type="ECO:0000256" key="3">
    <source>
        <dbReference type="ARBA" id="ARBA00022771"/>
    </source>
</evidence>
<keyword evidence="5" id="KW-0805">Transcription regulation</keyword>
<dbReference type="SUPFAM" id="SSF57667">
    <property type="entry name" value="beta-beta-alpha zinc fingers"/>
    <property type="match status" value="2"/>
</dbReference>
<dbReference type="GO" id="GO:0006357">
    <property type="term" value="P:regulation of transcription by RNA polymerase II"/>
    <property type="evidence" value="ECO:0007669"/>
    <property type="project" value="TreeGrafter"/>
</dbReference>